<dbReference type="Gene3D" id="6.10.250.690">
    <property type="match status" value="1"/>
</dbReference>
<dbReference type="GO" id="GO:0006355">
    <property type="term" value="P:regulation of DNA-templated transcription"/>
    <property type="evidence" value="ECO:0007669"/>
    <property type="project" value="InterPro"/>
</dbReference>
<evidence type="ECO:0000313" key="13">
    <source>
        <dbReference type="Proteomes" id="UP000245845"/>
    </source>
</evidence>
<dbReference type="GO" id="GO:0005829">
    <property type="term" value="C:cytosol"/>
    <property type="evidence" value="ECO:0007669"/>
    <property type="project" value="TreeGrafter"/>
</dbReference>
<comment type="caution">
    <text evidence="12">The sequence shown here is derived from an EMBL/GenBank/DDBJ whole genome shotgun (WGS) entry which is preliminary data.</text>
</comment>
<dbReference type="Gene3D" id="1.10.10.10">
    <property type="entry name" value="Winged helix-like DNA-binding domain superfamily/Winged helix DNA-binding domain"/>
    <property type="match status" value="1"/>
</dbReference>
<evidence type="ECO:0000259" key="11">
    <source>
        <dbReference type="PROSITE" id="PS51755"/>
    </source>
</evidence>
<evidence type="ECO:0000256" key="5">
    <source>
        <dbReference type="ARBA" id="ARBA00023125"/>
    </source>
</evidence>
<dbReference type="SUPFAM" id="SSF52172">
    <property type="entry name" value="CheY-like"/>
    <property type="match status" value="1"/>
</dbReference>
<dbReference type="GO" id="GO:0032993">
    <property type="term" value="C:protein-DNA complex"/>
    <property type="evidence" value="ECO:0007669"/>
    <property type="project" value="TreeGrafter"/>
</dbReference>
<dbReference type="PANTHER" id="PTHR48111:SF2">
    <property type="entry name" value="RESPONSE REGULATOR SAER"/>
    <property type="match status" value="1"/>
</dbReference>
<dbReference type="RefSeq" id="WP_109730409.1">
    <property type="nucleotide sequence ID" value="NZ_BAAACK010000004.1"/>
</dbReference>
<dbReference type="Proteomes" id="UP000245845">
    <property type="component" value="Unassembled WGS sequence"/>
</dbReference>
<dbReference type="SMART" id="SM00448">
    <property type="entry name" value="REC"/>
    <property type="match status" value="1"/>
</dbReference>
<dbReference type="FunFam" id="1.10.10.10:FF:000018">
    <property type="entry name" value="DNA-binding response regulator ResD"/>
    <property type="match status" value="1"/>
</dbReference>
<dbReference type="OrthoDB" id="9790442at2"/>
<sequence length="223" mass="25468">MKKILAVDDEPGILQLLKDYFEIQGYQVITATNGTEVFSRLSMKPDLILLDVNLPGIDGFEVCTMIRSHVSCPIVFLTAKIEEEDRIRGLLLGGDDYIVKPFSIEELGARVEAHLRREERKNQTQAVRVQGALAIHYEERCVYYDNRPVNLTKTEFNIVELLSMNSGQVFSKEQVYEKVRGYDGCGDSSIVTEHIRRIRLKLSGFTKKTYIETVWGVGYKWIG</sequence>
<dbReference type="Gene3D" id="3.40.50.2300">
    <property type="match status" value="1"/>
</dbReference>
<dbReference type="SMART" id="SM00862">
    <property type="entry name" value="Trans_reg_C"/>
    <property type="match status" value="1"/>
</dbReference>
<evidence type="ECO:0000313" key="12">
    <source>
        <dbReference type="EMBL" id="PWJ30778.1"/>
    </source>
</evidence>
<dbReference type="InterPro" id="IPR001867">
    <property type="entry name" value="OmpR/PhoB-type_DNA-bd"/>
</dbReference>
<dbReference type="CDD" id="cd17574">
    <property type="entry name" value="REC_OmpR"/>
    <property type="match status" value="1"/>
</dbReference>
<dbReference type="InterPro" id="IPR011006">
    <property type="entry name" value="CheY-like_superfamily"/>
</dbReference>
<gene>
    <name evidence="12" type="ORF">A8806_103182</name>
</gene>
<dbReference type="GO" id="GO:0000156">
    <property type="term" value="F:phosphorelay response regulator activity"/>
    <property type="evidence" value="ECO:0007669"/>
    <property type="project" value="TreeGrafter"/>
</dbReference>
<name>A0A2Y9BAL9_9FIRM</name>
<dbReference type="PROSITE" id="PS50110">
    <property type="entry name" value="RESPONSE_REGULATORY"/>
    <property type="match status" value="1"/>
</dbReference>
<dbReference type="GO" id="GO:0000976">
    <property type="term" value="F:transcription cis-regulatory region binding"/>
    <property type="evidence" value="ECO:0007669"/>
    <property type="project" value="TreeGrafter"/>
</dbReference>
<keyword evidence="4" id="KW-0805">Transcription regulation</keyword>
<dbReference type="InterPro" id="IPR036388">
    <property type="entry name" value="WH-like_DNA-bd_sf"/>
</dbReference>
<evidence type="ECO:0000256" key="8">
    <source>
        <dbReference type="PROSITE-ProRule" id="PRU00169"/>
    </source>
</evidence>
<dbReference type="PANTHER" id="PTHR48111">
    <property type="entry name" value="REGULATOR OF RPOS"/>
    <property type="match status" value="1"/>
</dbReference>
<keyword evidence="13" id="KW-1185">Reference proteome</keyword>
<accession>A0A2Y9BAL9</accession>
<dbReference type="Pfam" id="PF00072">
    <property type="entry name" value="Response_reg"/>
    <property type="match status" value="1"/>
</dbReference>
<evidence type="ECO:0000256" key="4">
    <source>
        <dbReference type="ARBA" id="ARBA00023015"/>
    </source>
</evidence>
<reference evidence="12 13" key="1">
    <citation type="submission" date="2018-05" db="EMBL/GenBank/DDBJ databases">
        <title>The Hungate 1000. A catalogue of reference genomes from the rumen microbiome.</title>
        <authorList>
            <person name="Kelly W."/>
        </authorList>
    </citation>
    <scope>NUCLEOTIDE SEQUENCE [LARGE SCALE GENOMIC DNA]</scope>
    <source>
        <strain evidence="12 13">NLAE-zl-C242</strain>
    </source>
</reference>
<evidence type="ECO:0000259" key="10">
    <source>
        <dbReference type="PROSITE" id="PS50110"/>
    </source>
</evidence>
<proteinExistence type="predicted"/>
<evidence type="ECO:0000256" key="6">
    <source>
        <dbReference type="ARBA" id="ARBA00023163"/>
    </source>
</evidence>
<evidence type="ECO:0000256" key="2">
    <source>
        <dbReference type="ARBA" id="ARBA00022553"/>
    </source>
</evidence>
<feature type="DNA-binding region" description="OmpR/PhoB-type" evidence="9">
    <location>
        <begin position="124"/>
        <end position="223"/>
    </location>
</feature>
<dbReference type="InterPro" id="IPR039420">
    <property type="entry name" value="WalR-like"/>
</dbReference>
<dbReference type="InterPro" id="IPR001789">
    <property type="entry name" value="Sig_transdc_resp-reg_receiver"/>
</dbReference>
<feature type="domain" description="Response regulatory" evidence="10">
    <location>
        <begin position="3"/>
        <end position="115"/>
    </location>
</feature>
<feature type="domain" description="OmpR/PhoB-type" evidence="11">
    <location>
        <begin position="124"/>
        <end position="223"/>
    </location>
</feature>
<organism evidence="12 13">
    <name type="scientific">Faecalicatena orotica</name>
    <dbReference type="NCBI Taxonomy" id="1544"/>
    <lineage>
        <taxon>Bacteria</taxon>
        <taxon>Bacillati</taxon>
        <taxon>Bacillota</taxon>
        <taxon>Clostridia</taxon>
        <taxon>Lachnospirales</taxon>
        <taxon>Lachnospiraceae</taxon>
        <taxon>Faecalicatena</taxon>
    </lineage>
</organism>
<protein>
    <recommendedName>
        <fullName evidence="1">Stage 0 sporulation protein A homolog</fullName>
    </recommendedName>
</protein>
<keyword evidence="3" id="KW-0902">Two-component regulatory system</keyword>
<dbReference type="PROSITE" id="PS51755">
    <property type="entry name" value="OMPR_PHOB"/>
    <property type="match status" value="1"/>
</dbReference>
<feature type="modified residue" description="4-aspartylphosphate" evidence="8">
    <location>
        <position position="51"/>
    </location>
</feature>
<dbReference type="FunFam" id="3.40.50.2300:FF:000001">
    <property type="entry name" value="DNA-binding response regulator PhoB"/>
    <property type="match status" value="1"/>
</dbReference>
<keyword evidence="5 9" id="KW-0238">DNA-binding</keyword>
<comment type="function">
    <text evidence="7">May play the central regulatory role in sporulation. It may be an element of the effector pathway responsible for the activation of sporulation genes in response to nutritional stress. Spo0A may act in concert with spo0H (a sigma factor) to control the expression of some genes that are critical to the sporulation process.</text>
</comment>
<evidence type="ECO:0000256" key="1">
    <source>
        <dbReference type="ARBA" id="ARBA00018672"/>
    </source>
</evidence>
<keyword evidence="2 8" id="KW-0597">Phosphoprotein</keyword>
<dbReference type="Pfam" id="PF00486">
    <property type="entry name" value="Trans_reg_C"/>
    <property type="match status" value="1"/>
</dbReference>
<evidence type="ECO:0000256" key="3">
    <source>
        <dbReference type="ARBA" id="ARBA00023012"/>
    </source>
</evidence>
<dbReference type="AlphaFoldDB" id="A0A2Y9BAL9"/>
<keyword evidence="6" id="KW-0804">Transcription</keyword>
<evidence type="ECO:0000256" key="9">
    <source>
        <dbReference type="PROSITE-ProRule" id="PRU01091"/>
    </source>
</evidence>
<dbReference type="EMBL" id="QGDL01000003">
    <property type="protein sequence ID" value="PWJ30778.1"/>
    <property type="molecule type" value="Genomic_DNA"/>
</dbReference>
<evidence type="ECO:0000256" key="7">
    <source>
        <dbReference type="ARBA" id="ARBA00024867"/>
    </source>
</evidence>
<dbReference type="CDD" id="cd00383">
    <property type="entry name" value="trans_reg_C"/>
    <property type="match status" value="1"/>
</dbReference>